<dbReference type="InterPro" id="IPR017104">
    <property type="entry name" value="AP2_complex_asu"/>
</dbReference>
<keyword evidence="10" id="KW-1185">Reference proteome</keyword>
<reference evidence="9 10" key="1">
    <citation type="submission" date="2023-04" db="EMBL/GenBank/DDBJ databases">
        <title>Genome of Basidiobolus ranarum AG-B5.</title>
        <authorList>
            <person name="Stajich J.E."/>
            <person name="Carter-House D."/>
            <person name="Gryganskyi A."/>
        </authorList>
    </citation>
    <scope>NUCLEOTIDE SEQUENCE [LARGE SCALE GENOMIC DNA]</scope>
    <source>
        <strain evidence="9 10">AG-B5</strain>
    </source>
</reference>
<evidence type="ECO:0000256" key="3">
    <source>
        <dbReference type="ARBA" id="ARBA00022583"/>
    </source>
</evidence>
<comment type="function">
    <text evidence="7">Adaptins are components of the adaptor complexes which link clathrin to receptors in coated vesicles. Clathrin-associated protein complexes are believed to interact with the cytoplasmic tails of membrane proteins, leading to their selection and concentration.</text>
</comment>
<dbReference type="InterPro" id="IPR016024">
    <property type="entry name" value="ARM-type_fold"/>
</dbReference>
<keyword evidence="6 7" id="KW-0168">Coated pit</keyword>
<dbReference type="InterPro" id="IPR009028">
    <property type="entry name" value="Coatomer/calthrin_app_sub_C"/>
</dbReference>
<name>A0ABR2X4D5_9FUNG</name>
<dbReference type="InterPro" id="IPR012295">
    <property type="entry name" value="TBP_dom_sf"/>
</dbReference>
<dbReference type="SMART" id="SM00809">
    <property type="entry name" value="Alpha_adaptinC2"/>
    <property type="match status" value="1"/>
</dbReference>
<keyword evidence="2 7" id="KW-0813">Transport</keyword>
<dbReference type="InterPro" id="IPR002553">
    <property type="entry name" value="Clathrin/coatomer_adapt-like_N"/>
</dbReference>
<dbReference type="InterPro" id="IPR013041">
    <property type="entry name" value="Clathrin_app_Ig-like_sf"/>
</dbReference>
<evidence type="ECO:0000256" key="5">
    <source>
        <dbReference type="ARBA" id="ARBA00023136"/>
    </source>
</evidence>
<dbReference type="Proteomes" id="UP001479436">
    <property type="component" value="Unassembled WGS sequence"/>
</dbReference>
<comment type="similarity">
    <text evidence="7">Belongs to the adaptor complexes large subunit family.</text>
</comment>
<dbReference type="EMBL" id="JASJQH010000011">
    <property type="protein sequence ID" value="KAK9768624.1"/>
    <property type="molecule type" value="Genomic_DNA"/>
</dbReference>
<dbReference type="InterPro" id="IPR008152">
    <property type="entry name" value="Clathrin_a/b/g-adaptin_app_Ig"/>
</dbReference>
<protein>
    <recommendedName>
        <fullName evidence="7">AP-2 complex subunit alpha</fullName>
    </recommendedName>
</protein>
<dbReference type="Gene3D" id="3.30.310.10">
    <property type="entry name" value="TATA-Binding Protein"/>
    <property type="match status" value="1"/>
</dbReference>
<dbReference type="PIRSF" id="PIRSF037091">
    <property type="entry name" value="AP2_complex_alpha"/>
    <property type="match status" value="1"/>
</dbReference>
<keyword evidence="3 7" id="KW-0254">Endocytosis</keyword>
<accession>A0ABR2X4D5</accession>
<comment type="caution">
    <text evidence="9">The sequence shown here is derived from an EMBL/GenBank/DDBJ whole genome shotgun (WGS) entry which is preliminary data.</text>
</comment>
<dbReference type="SUPFAM" id="SSF55711">
    <property type="entry name" value="Subdomain of clathrin and coatomer appendage domain"/>
    <property type="match status" value="1"/>
</dbReference>
<keyword evidence="4 7" id="KW-0653">Protein transport</keyword>
<dbReference type="Gene3D" id="1.25.10.10">
    <property type="entry name" value="Leucine-rich Repeat Variant"/>
    <property type="match status" value="1"/>
</dbReference>
<comment type="subcellular location">
    <subcellularLocation>
        <location evidence="1">Membrane</location>
        <location evidence="1">Coated pit</location>
        <topology evidence="1">Peripheral membrane protein</topology>
        <orientation evidence="1">Cytoplasmic side</orientation>
    </subcellularLocation>
</comment>
<organism evidence="9 10">
    <name type="scientific">Basidiobolus ranarum</name>
    <dbReference type="NCBI Taxonomy" id="34480"/>
    <lineage>
        <taxon>Eukaryota</taxon>
        <taxon>Fungi</taxon>
        <taxon>Fungi incertae sedis</taxon>
        <taxon>Zoopagomycota</taxon>
        <taxon>Entomophthoromycotina</taxon>
        <taxon>Basidiobolomycetes</taxon>
        <taxon>Basidiobolales</taxon>
        <taxon>Basidiobolaceae</taxon>
        <taxon>Basidiobolus</taxon>
    </lineage>
</organism>
<evidence type="ECO:0000256" key="6">
    <source>
        <dbReference type="ARBA" id="ARBA00023176"/>
    </source>
</evidence>
<dbReference type="Gene3D" id="2.60.40.1230">
    <property type="match status" value="1"/>
</dbReference>
<dbReference type="Pfam" id="PF02883">
    <property type="entry name" value="Alpha_adaptinC2"/>
    <property type="match status" value="1"/>
</dbReference>
<evidence type="ECO:0000259" key="8">
    <source>
        <dbReference type="SMART" id="SM00809"/>
    </source>
</evidence>
<gene>
    <name evidence="9" type="ORF">K7432_000609</name>
</gene>
<evidence type="ECO:0000256" key="7">
    <source>
        <dbReference type="PIRNR" id="PIRNR037091"/>
    </source>
</evidence>
<dbReference type="Pfam" id="PF02296">
    <property type="entry name" value="Alpha_adaptin_C"/>
    <property type="match status" value="1"/>
</dbReference>
<feature type="domain" description="Clathrin adaptor alpha/beta/gamma-adaptin appendage Ig-like subdomain" evidence="8">
    <location>
        <begin position="675"/>
        <end position="780"/>
    </location>
</feature>
<evidence type="ECO:0000256" key="1">
    <source>
        <dbReference type="ARBA" id="ARBA00004277"/>
    </source>
</evidence>
<evidence type="ECO:0000313" key="10">
    <source>
        <dbReference type="Proteomes" id="UP001479436"/>
    </source>
</evidence>
<evidence type="ECO:0000256" key="2">
    <source>
        <dbReference type="ARBA" id="ARBA00022448"/>
    </source>
</evidence>
<evidence type="ECO:0000256" key="4">
    <source>
        <dbReference type="ARBA" id="ARBA00022927"/>
    </source>
</evidence>
<dbReference type="SUPFAM" id="SSF49348">
    <property type="entry name" value="Clathrin adaptor appendage domain"/>
    <property type="match status" value="1"/>
</dbReference>
<dbReference type="InterPro" id="IPR050840">
    <property type="entry name" value="Adaptor_Complx_Large_Subunit"/>
</dbReference>
<dbReference type="InterPro" id="IPR011989">
    <property type="entry name" value="ARM-like"/>
</dbReference>
<dbReference type="PANTHER" id="PTHR22780">
    <property type="entry name" value="ADAPTIN, ALPHA/GAMMA/EPSILON"/>
    <property type="match status" value="1"/>
</dbReference>
<dbReference type="Pfam" id="PF01602">
    <property type="entry name" value="Adaptin_N"/>
    <property type="match status" value="1"/>
</dbReference>
<dbReference type="SUPFAM" id="SSF48371">
    <property type="entry name" value="ARM repeat"/>
    <property type="match status" value="1"/>
</dbReference>
<evidence type="ECO:0000313" key="9">
    <source>
        <dbReference type="EMBL" id="KAK9768624.1"/>
    </source>
</evidence>
<proteinExistence type="inferred from homology"/>
<sequence length="902" mass="102144">MSMRGLTVFIADLRKCRARELEEKRINKEMANIRTKFRDGNLNGYQKKKYVCKLLYMYILGWDIDFGHTEAVNLMCSSKYSEKQIGYLAITLLLTENSDLARLVVNTLRKDLEDLNEIHNCLGLHAIANIGGREMAESLAGDVQRLLVSRNTKSFVKKKAALCLLRLLRKHPDVLPATDWAEHILSIMDYPDLGVTLSLASLITVLAQQYPEAYQGCVEKAINILYKIVVKREYSLDYVYYKVPIPWLQVKLLRLLQYYPPPEQPTLRNHLSGILQSIINNANDVPKNIQHANAQNAILFEAINLAINLDIESDIVTQAASLLCRFISSKETNTRYLGLETMAHLASYSDSLDAIKKHQEIIILSLRDKDISVRRRALDLLYAMCDVTNAKAIVGELLRYLQVADYTLREEMVLKIAILTEKFAADYEWYVDTMLQLISSAGDHISDEVWYRVVQIITNNENLQEYAVRSILHTLSLTNCHENALRIGGYVLGEFGHLVANEEGCSPIEQFRTLHSKFNMCSASTRALLLSTYLKFANLFPEIKEDIMAVFYQYRHVLDVELQQRACEYLVLANFPDEELIQTVCEEMPPFLERESALVSRLQKKVGETEDKRTWSIAGKDTVREKKLSELNGSSNGQSDLLNLFDSVQKPTSSAPGEETATDEDYESRYRDLIYASEGVLYEDAELQIGIKSEYHGHLGRIAIFLGNKTQSNFTQLNVNVESIVGLSVETTQQAPETLASLAQSQHLLSIECQNLFRESVGIKLSYQGSTMRTLDLKLPIVITKFLEPVQMNGPDFFVRWKQIGGPPKESQVVFGSKDPIEVEKVQKIAQGCQFGLLEGVDPNVNNLVGVSVFNTSEAGKVGCLLRLEPSLEQQMYRLTIRTTNDSVTEQLRTILQNLLES</sequence>
<dbReference type="InterPro" id="IPR003164">
    <property type="entry name" value="Clathrin_a-adaptin_app_sub_C"/>
</dbReference>
<keyword evidence="5 7" id="KW-0472">Membrane</keyword>